<dbReference type="EMBL" id="JAALNF010000003">
    <property type="protein sequence ID" value="NGT90339.1"/>
    <property type="molecule type" value="Genomic_DNA"/>
</dbReference>
<evidence type="ECO:0000256" key="5">
    <source>
        <dbReference type="ARBA" id="ARBA00023157"/>
    </source>
</evidence>
<feature type="active site" description="Nucleophile" evidence="9">
    <location>
        <position position="33"/>
    </location>
</feature>
<keyword evidence="3" id="KW-0813">Transport</keyword>
<keyword evidence="6 10" id="KW-0676">Redox-active center</keyword>
<evidence type="ECO:0000256" key="2">
    <source>
        <dbReference type="ARBA" id="ARBA00020570"/>
    </source>
</evidence>
<dbReference type="PROSITE" id="PS00194">
    <property type="entry name" value="THIOREDOXIN_1"/>
    <property type="match status" value="1"/>
</dbReference>
<dbReference type="PANTHER" id="PTHR45663:SF11">
    <property type="entry name" value="GEO12009P1"/>
    <property type="match status" value="1"/>
</dbReference>
<feature type="site" description="Deprotonates C-terminal active site Cys" evidence="9">
    <location>
        <position position="24"/>
    </location>
</feature>
<dbReference type="InterPro" id="IPR005746">
    <property type="entry name" value="Thioredoxin"/>
</dbReference>
<dbReference type="RefSeq" id="WP_025648343.1">
    <property type="nucleotide sequence ID" value="NZ_CATNWV010000008.1"/>
</dbReference>
<reference evidence="12" key="1">
    <citation type="submission" date="2020-02" db="EMBL/GenBank/DDBJ databases">
        <title>Genomic Insights into the Phylogeny and Genetic Plasticity of the Human and Animal Enteric Pathogen Clostridium perfringens.</title>
        <authorList>
            <person name="Feng Y."/>
            <person name="Hu Y."/>
        </authorList>
    </citation>
    <scope>NUCLEOTIDE SEQUENCE</scope>
    <source>
        <strain evidence="12">CP-08</strain>
    </source>
</reference>
<evidence type="ECO:0000256" key="8">
    <source>
        <dbReference type="PIRNR" id="PIRNR000077"/>
    </source>
</evidence>
<dbReference type="AlphaFoldDB" id="A0A6G4ZFP5"/>
<evidence type="ECO:0000259" key="11">
    <source>
        <dbReference type="PROSITE" id="PS51352"/>
    </source>
</evidence>
<evidence type="ECO:0000256" key="7">
    <source>
        <dbReference type="NCBIfam" id="TIGR01068"/>
    </source>
</evidence>
<feature type="site" description="Contributes to redox potential value" evidence="9">
    <location>
        <position position="31"/>
    </location>
</feature>
<feature type="disulfide bond" description="Redox-active" evidence="10">
    <location>
        <begin position="30"/>
        <end position="33"/>
    </location>
</feature>
<evidence type="ECO:0000256" key="1">
    <source>
        <dbReference type="ARBA" id="ARBA00008987"/>
    </source>
</evidence>
<dbReference type="Pfam" id="PF00085">
    <property type="entry name" value="Thioredoxin"/>
    <property type="match status" value="1"/>
</dbReference>
<evidence type="ECO:0000256" key="4">
    <source>
        <dbReference type="ARBA" id="ARBA00022982"/>
    </source>
</evidence>
<dbReference type="PRINTS" id="PR00421">
    <property type="entry name" value="THIOREDOXIN"/>
</dbReference>
<evidence type="ECO:0000256" key="3">
    <source>
        <dbReference type="ARBA" id="ARBA00022448"/>
    </source>
</evidence>
<dbReference type="GO" id="GO:0005829">
    <property type="term" value="C:cytosol"/>
    <property type="evidence" value="ECO:0007669"/>
    <property type="project" value="TreeGrafter"/>
</dbReference>
<dbReference type="InterPro" id="IPR036249">
    <property type="entry name" value="Thioredoxin-like_sf"/>
</dbReference>
<dbReference type="Gene3D" id="3.40.30.10">
    <property type="entry name" value="Glutaredoxin"/>
    <property type="match status" value="1"/>
</dbReference>
<dbReference type="PANTHER" id="PTHR45663">
    <property type="entry name" value="GEO12009P1"/>
    <property type="match status" value="1"/>
</dbReference>
<evidence type="ECO:0000256" key="10">
    <source>
        <dbReference type="PIRSR" id="PIRSR000077-4"/>
    </source>
</evidence>
<organism evidence="12">
    <name type="scientific">Clostridium perfringens</name>
    <dbReference type="NCBI Taxonomy" id="1502"/>
    <lineage>
        <taxon>Bacteria</taxon>
        <taxon>Bacillati</taxon>
        <taxon>Bacillota</taxon>
        <taxon>Clostridia</taxon>
        <taxon>Eubacteriales</taxon>
        <taxon>Clostridiaceae</taxon>
        <taxon>Clostridium</taxon>
    </lineage>
</organism>
<dbReference type="NCBIfam" id="TIGR01068">
    <property type="entry name" value="thioredoxin"/>
    <property type="match status" value="1"/>
</dbReference>
<keyword evidence="4" id="KW-0249">Electron transport</keyword>
<dbReference type="FunFam" id="3.40.30.10:FF:000001">
    <property type="entry name" value="Thioredoxin"/>
    <property type="match status" value="1"/>
</dbReference>
<evidence type="ECO:0000313" key="12">
    <source>
        <dbReference type="EMBL" id="NGT90339.1"/>
    </source>
</evidence>
<dbReference type="GO" id="GO:0045454">
    <property type="term" value="P:cell redox homeostasis"/>
    <property type="evidence" value="ECO:0007669"/>
    <property type="project" value="TreeGrafter"/>
</dbReference>
<comment type="caution">
    <text evidence="12">The sequence shown here is derived from an EMBL/GenBank/DDBJ whole genome shotgun (WGS) entry which is preliminary data.</text>
</comment>
<gene>
    <name evidence="12" type="primary">trxA</name>
    <name evidence="12" type="ORF">G6Z02_08970</name>
</gene>
<dbReference type="GO" id="GO:0015035">
    <property type="term" value="F:protein-disulfide reductase activity"/>
    <property type="evidence" value="ECO:0007669"/>
    <property type="project" value="UniProtKB-UniRule"/>
</dbReference>
<name>A0A6G4ZFP5_CLOPF</name>
<dbReference type="InterPro" id="IPR017937">
    <property type="entry name" value="Thioredoxin_CS"/>
</dbReference>
<keyword evidence="5 10" id="KW-1015">Disulfide bond</keyword>
<feature type="site" description="Contributes to redox potential value" evidence="9">
    <location>
        <position position="32"/>
    </location>
</feature>
<accession>A0A6G4ZFP5</accession>
<dbReference type="PROSITE" id="PS51352">
    <property type="entry name" value="THIOREDOXIN_2"/>
    <property type="match status" value="1"/>
</dbReference>
<comment type="similarity">
    <text evidence="1 8">Belongs to the thioredoxin family.</text>
</comment>
<evidence type="ECO:0000256" key="6">
    <source>
        <dbReference type="ARBA" id="ARBA00023284"/>
    </source>
</evidence>
<protein>
    <recommendedName>
        <fullName evidence="2 7">Thioredoxin</fullName>
    </recommendedName>
</protein>
<dbReference type="InterPro" id="IPR013766">
    <property type="entry name" value="Thioredoxin_domain"/>
</dbReference>
<dbReference type="SUPFAM" id="SSF52833">
    <property type="entry name" value="Thioredoxin-like"/>
    <property type="match status" value="1"/>
</dbReference>
<proteinExistence type="inferred from homology"/>
<sequence length="104" mass="11585">MVKHINDQDFNTEVIEASEVVVVDFWATWCGPCKMIAPVIEELANEMENVKFVKVDVDKSPGSAGKYQIQSIPTLLIFKDGKVVDTLVGFRPKAALVEAIKKYV</sequence>
<feature type="domain" description="Thioredoxin" evidence="11">
    <location>
        <begin position="1"/>
        <end position="104"/>
    </location>
</feature>
<feature type="active site" description="Nucleophile" evidence="9">
    <location>
        <position position="30"/>
    </location>
</feature>
<evidence type="ECO:0000256" key="9">
    <source>
        <dbReference type="PIRSR" id="PIRSR000077-1"/>
    </source>
</evidence>
<dbReference type="PIRSF" id="PIRSF000077">
    <property type="entry name" value="Thioredoxin"/>
    <property type="match status" value="1"/>
</dbReference>
<dbReference type="CDD" id="cd02947">
    <property type="entry name" value="TRX_family"/>
    <property type="match status" value="1"/>
</dbReference>